<keyword evidence="2" id="KW-1185">Reference proteome</keyword>
<comment type="caution">
    <text evidence="1">The sequence shown here is derived from an EMBL/GenBank/DDBJ whole genome shotgun (WGS) entry which is preliminary data.</text>
</comment>
<protein>
    <submittedName>
        <fullName evidence="1">Uncharacterized protein</fullName>
    </submittedName>
</protein>
<proteinExistence type="predicted"/>
<gene>
    <name evidence="1" type="ORF">PCOR1329_LOCUS34159</name>
</gene>
<accession>A0ABN9SZS5</accession>
<organism evidence="1 2">
    <name type="scientific">Prorocentrum cordatum</name>
    <dbReference type="NCBI Taxonomy" id="2364126"/>
    <lineage>
        <taxon>Eukaryota</taxon>
        <taxon>Sar</taxon>
        <taxon>Alveolata</taxon>
        <taxon>Dinophyceae</taxon>
        <taxon>Prorocentrales</taxon>
        <taxon>Prorocentraceae</taxon>
        <taxon>Prorocentrum</taxon>
    </lineage>
</organism>
<sequence>VVRLTEADKSILVTGEVATDGALKGRWRWMGRTGWGAQQVALTEEAANGCTCAARPNAEVRRRIRFKLEDIGLGPDGIEFGKVKAHRTDAQLQGASAAERLMAIANRGADAWVGEGAASGGNEPLAYVQKACKETAAQVRFALNFQAELAERVISTQEEWPDMQPPPPRGSQAPRIGLQLVVEEGRRHEPSRRGKGGWVCQRCGKRGASHQALTDARCEGHAAARLPVRLEPRVITAHGHHLWPCVEGLVHILSACRPCAEGTLQ</sequence>
<evidence type="ECO:0000313" key="1">
    <source>
        <dbReference type="EMBL" id="CAK0838134.1"/>
    </source>
</evidence>
<feature type="non-terminal residue" evidence="1">
    <location>
        <position position="1"/>
    </location>
</feature>
<name>A0ABN9SZS5_9DINO</name>
<dbReference type="EMBL" id="CAUYUJ010014201">
    <property type="protein sequence ID" value="CAK0838134.1"/>
    <property type="molecule type" value="Genomic_DNA"/>
</dbReference>
<reference evidence="1" key="1">
    <citation type="submission" date="2023-10" db="EMBL/GenBank/DDBJ databases">
        <authorList>
            <person name="Chen Y."/>
            <person name="Shah S."/>
            <person name="Dougan E. K."/>
            <person name="Thang M."/>
            <person name="Chan C."/>
        </authorList>
    </citation>
    <scope>NUCLEOTIDE SEQUENCE [LARGE SCALE GENOMIC DNA]</scope>
</reference>
<dbReference type="Proteomes" id="UP001189429">
    <property type="component" value="Unassembled WGS sequence"/>
</dbReference>
<evidence type="ECO:0000313" key="2">
    <source>
        <dbReference type="Proteomes" id="UP001189429"/>
    </source>
</evidence>